<dbReference type="EMBL" id="DACTUL010000006">
    <property type="protein sequence ID" value="HAT6343440.1"/>
    <property type="molecule type" value="Genomic_DNA"/>
</dbReference>
<dbReference type="SUPFAM" id="SSF55729">
    <property type="entry name" value="Acyl-CoA N-acyltransferases (Nat)"/>
    <property type="match status" value="1"/>
</dbReference>
<dbReference type="Proteomes" id="UP000859505">
    <property type="component" value="Unassembled WGS sequence"/>
</dbReference>
<accession>A0AAD3U8Y3</accession>
<feature type="domain" description="N-acetyltransferase" evidence="1">
    <location>
        <begin position="10"/>
        <end position="147"/>
    </location>
</feature>
<name>A0AAD3U8Y3_AERHY</name>
<dbReference type="Gene3D" id="3.40.630.30">
    <property type="match status" value="1"/>
</dbReference>
<dbReference type="InterPro" id="IPR000182">
    <property type="entry name" value="GNAT_dom"/>
</dbReference>
<comment type="caution">
    <text evidence="2">The sequence shown here is derived from an EMBL/GenBank/DDBJ whole genome shotgun (WGS) entry which is preliminary data.</text>
</comment>
<dbReference type="InterPro" id="IPR016181">
    <property type="entry name" value="Acyl_CoA_acyltransferase"/>
</dbReference>
<dbReference type="GO" id="GO:0016747">
    <property type="term" value="F:acyltransferase activity, transferring groups other than amino-acyl groups"/>
    <property type="evidence" value="ECO:0007669"/>
    <property type="project" value="InterPro"/>
</dbReference>
<dbReference type="AlphaFoldDB" id="A0AAD3U8Y3"/>
<proteinExistence type="predicted"/>
<evidence type="ECO:0000259" key="1">
    <source>
        <dbReference type="Pfam" id="PF13302"/>
    </source>
</evidence>
<sequence>MVLNMSYGVELRPLQPWDLPTLRRWRNQDEVRLQMVEQTLISPSQQRQWFVSSLERSDQQHWVLWCRGLRAGYVNLKGETRQSLQGQPVADAGLYLGRSSVRHPMLAVAAALSQLDQGFDTFGLGCIRTLVRTGNDAALRLNAQLGYRQQGQQGDFIALELQPADYYAARERLRRFFR</sequence>
<protein>
    <submittedName>
        <fullName evidence="2">GNAT family N-acetyltransferase</fullName>
    </submittedName>
</protein>
<gene>
    <name evidence="2" type="ORF">JAJ28_001148</name>
</gene>
<organism evidence="2 3">
    <name type="scientific">Aeromonas hydrophila</name>
    <dbReference type="NCBI Taxonomy" id="644"/>
    <lineage>
        <taxon>Bacteria</taxon>
        <taxon>Pseudomonadati</taxon>
        <taxon>Pseudomonadota</taxon>
        <taxon>Gammaproteobacteria</taxon>
        <taxon>Aeromonadales</taxon>
        <taxon>Aeromonadaceae</taxon>
        <taxon>Aeromonas</taxon>
    </lineage>
</organism>
<evidence type="ECO:0000313" key="3">
    <source>
        <dbReference type="Proteomes" id="UP000859505"/>
    </source>
</evidence>
<reference evidence="2" key="2">
    <citation type="submission" date="2020-01" db="EMBL/GenBank/DDBJ databases">
        <authorList>
            <consortium name="NCBI Pathogen Detection Project"/>
        </authorList>
    </citation>
    <scope>NUCLEOTIDE SEQUENCE</scope>
    <source>
        <strain evidence="2">OLC2673_Aeromonas</strain>
    </source>
</reference>
<dbReference type="Pfam" id="PF13302">
    <property type="entry name" value="Acetyltransf_3"/>
    <property type="match status" value="1"/>
</dbReference>
<dbReference type="RefSeq" id="WP_408790876.1">
    <property type="nucleotide sequence ID" value="NZ_JBGWTT010000008.1"/>
</dbReference>
<reference evidence="2" key="1">
    <citation type="journal article" date="2018" name="Genome Biol.">
        <title>SKESA: strategic k-mer extension for scrupulous assemblies.</title>
        <authorList>
            <person name="Souvorov A."/>
            <person name="Agarwala R."/>
            <person name="Lipman D.J."/>
        </authorList>
    </citation>
    <scope>NUCLEOTIDE SEQUENCE</scope>
    <source>
        <strain evidence="2">OLC2673_Aeromonas</strain>
    </source>
</reference>
<evidence type="ECO:0000313" key="2">
    <source>
        <dbReference type="EMBL" id="HAT6343440.1"/>
    </source>
</evidence>